<reference evidence="2" key="1">
    <citation type="journal article" date="2019" name="Int. J. Syst. Evol. Microbiol.">
        <title>The Global Catalogue of Microorganisms (GCM) 10K type strain sequencing project: providing services to taxonomists for standard genome sequencing and annotation.</title>
        <authorList>
            <consortium name="The Broad Institute Genomics Platform"/>
            <consortium name="The Broad Institute Genome Sequencing Center for Infectious Disease"/>
            <person name="Wu L."/>
            <person name="Ma J."/>
        </authorList>
    </citation>
    <scope>NUCLEOTIDE SEQUENCE [LARGE SCALE GENOMIC DNA]</scope>
    <source>
        <strain evidence="2">NBRC 110044</strain>
    </source>
</reference>
<dbReference type="InterPro" id="IPR023353">
    <property type="entry name" value="LemA-like_dom_sf"/>
</dbReference>
<proteinExistence type="predicted"/>
<gene>
    <name evidence="1" type="ORF">GCM10007907_41350</name>
</gene>
<sequence length="96" mass="10748">MPLLILTLLVLTCVVYLVLCYNRLVAARHVIAALRAELDGMTLRRESDPTTFDGNAWADRLNTHDAAVRLYNLDIAQFPAVLVAKLCRFEPAATYD</sequence>
<protein>
    <recommendedName>
        <fullName evidence="3">LemA family protein</fullName>
    </recommendedName>
</protein>
<organism evidence="1 2">
    <name type="scientific">Chitinimonas prasina</name>
    <dbReference type="NCBI Taxonomy" id="1434937"/>
    <lineage>
        <taxon>Bacteria</taxon>
        <taxon>Pseudomonadati</taxon>
        <taxon>Pseudomonadota</taxon>
        <taxon>Betaproteobacteria</taxon>
        <taxon>Neisseriales</taxon>
        <taxon>Chitinibacteraceae</taxon>
        <taxon>Chitinimonas</taxon>
    </lineage>
</organism>
<dbReference type="Proteomes" id="UP001156706">
    <property type="component" value="Unassembled WGS sequence"/>
</dbReference>
<dbReference type="SUPFAM" id="SSF140478">
    <property type="entry name" value="LemA-like"/>
    <property type="match status" value="1"/>
</dbReference>
<accession>A0ABQ5YK15</accession>
<evidence type="ECO:0008006" key="3">
    <source>
        <dbReference type="Google" id="ProtNLM"/>
    </source>
</evidence>
<dbReference type="Gene3D" id="1.20.1440.20">
    <property type="entry name" value="LemA-like domain"/>
    <property type="match status" value="1"/>
</dbReference>
<name>A0ABQ5YK15_9NEIS</name>
<evidence type="ECO:0000313" key="1">
    <source>
        <dbReference type="EMBL" id="GLR15345.1"/>
    </source>
</evidence>
<keyword evidence="2" id="KW-1185">Reference proteome</keyword>
<comment type="caution">
    <text evidence="1">The sequence shown here is derived from an EMBL/GenBank/DDBJ whole genome shotgun (WGS) entry which is preliminary data.</text>
</comment>
<dbReference type="RefSeq" id="WP_284198413.1">
    <property type="nucleotide sequence ID" value="NZ_BSOG01000008.1"/>
</dbReference>
<dbReference type="EMBL" id="BSOG01000008">
    <property type="protein sequence ID" value="GLR15345.1"/>
    <property type="molecule type" value="Genomic_DNA"/>
</dbReference>
<evidence type="ECO:0000313" key="2">
    <source>
        <dbReference type="Proteomes" id="UP001156706"/>
    </source>
</evidence>